<dbReference type="GO" id="GO:0008270">
    <property type="term" value="F:zinc ion binding"/>
    <property type="evidence" value="ECO:0007669"/>
    <property type="project" value="InterPro"/>
</dbReference>
<keyword evidence="5" id="KW-0804">Transcription</keyword>
<evidence type="ECO:0000256" key="6">
    <source>
        <dbReference type="ARBA" id="ARBA00023242"/>
    </source>
</evidence>
<keyword evidence="4" id="KW-0238">DNA-binding</keyword>
<dbReference type="PANTHER" id="PTHR31001:SF40">
    <property type="entry name" value="ZN(II)2CYS6 TRANSCRIPTION FACTOR (EUROFUNG)"/>
    <property type="match status" value="1"/>
</dbReference>
<comment type="subcellular location">
    <subcellularLocation>
        <location evidence="1">Nucleus</location>
    </subcellularLocation>
</comment>
<evidence type="ECO:0000256" key="4">
    <source>
        <dbReference type="ARBA" id="ARBA00023125"/>
    </source>
</evidence>
<evidence type="ECO:0000256" key="2">
    <source>
        <dbReference type="ARBA" id="ARBA00022723"/>
    </source>
</evidence>
<dbReference type="SUPFAM" id="SSF57701">
    <property type="entry name" value="Zn2/Cys6 DNA-binding domain"/>
    <property type="match status" value="1"/>
</dbReference>
<dbReference type="GO" id="GO:0005634">
    <property type="term" value="C:nucleus"/>
    <property type="evidence" value="ECO:0007669"/>
    <property type="project" value="UniProtKB-SubCell"/>
</dbReference>
<name>A0A5N6UNG9_ASPTM</name>
<evidence type="ECO:0000313" key="9">
    <source>
        <dbReference type="EMBL" id="KAE8160185.1"/>
    </source>
</evidence>
<feature type="domain" description="Zn(2)-C6 fungal-type" evidence="8">
    <location>
        <begin position="23"/>
        <end position="54"/>
    </location>
</feature>
<keyword evidence="10" id="KW-1185">Reference proteome</keyword>
<feature type="compositionally biased region" description="Polar residues" evidence="7">
    <location>
        <begin position="1"/>
        <end position="13"/>
    </location>
</feature>
<keyword evidence="3" id="KW-0805">Transcription regulation</keyword>
<dbReference type="PROSITE" id="PS00463">
    <property type="entry name" value="ZN2_CY6_FUNGAL_1"/>
    <property type="match status" value="1"/>
</dbReference>
<dbReference type="Proteomes" id="UP000326950">
    <property type="component" value="Unassembled WGS sequence"/>
</dbReference>
<dbReference type="GO" id="GO:0009893">
    <property type="term" value="P:positive regulation of metabolic process"/>
    <property type="evidence" value="ECO:0007669"/>
    <property type="project" value="UniProtKB-ARBA"/>
</dbReference>
<dbReference type="Pfam" id="PF00172">
    <property type="entry name" value="Zn_clus"/>
    <property type="match status" value="1"/>
</dbReference>
<dbReference type="InterPro" id="IPR036864">
    <property type="entry name" value="Zn2-C6_fun-type_DNA-bd_sf"/>
</dbReference>
<proteinExistence type="predicted"/>
<evidence type="ECO:0000256" key="5">
    <source>
        <dbReference type="ARBA" id="ARBA00023163"/>
    </source>
</evidence>
<dbReference type="GO" id="GO:0003677">
    <property type="term" value="F:DNA binding"/>
    <property type="evidence" value="ECO:0007669"/>
    <property type="project" value="UniProtKB-KW"/>
</dbReference>
<evidence type="ECO:0000256" key="1">
    <source>
        <dbReference type="ARBA" id="ARBA00004123"/>
    </source>
</evidence>
<reference evidence="9 10" key="1">
    <citation type="submission" date="2019-04" db="EMBL/GenBank/DDBJ databases">
        <title>Friends and foes A comparative genomics study of 23 Aspergillus species from section Flavi.</title>
        <authorList>
            <consortium name="DOE Joint Genome Institute"/>
            <person name="Kjaerbolling I."/>
            <person name="Vesth T."/>
            <person name="Frisvad J.C."/>
            <person name="Nybo J.L."/>
            <person name="Theobald S."/>
            <person name="Kildgaard S."/>
            <person name="Isbrandt T."/>
            <person name="Kuo A."/>
            <person name="Sato A."/>
            <person name="Lyhne E.K."/>
            <person name="Kogle M.E."/>
            <person name="Wiebenga A."/>
            <person name="Kun R.S."/>
            <person name="Lubbers R.J."/>
            <person name="Makela M.R."/>
            <person name="Barry K."/>
            <person name="Chovatia M."/>
            <person name="Clum A."/>
            <person name="Daum C."/>
            <person name="Haridas S."/>
            <person name="He G."/>
            <person name="LaButti K."/>
            <person name="Lipzen A."/>
            <person name="Mondo S."/>
            <person name="Riley R."/>
            <person name="Salamov A."/>
            <person name="Simmons B.A."/>
            <person name="Magnuson J.K."/>
            <person name="Henrissat B."/>
            <person name="Mortensen U.H."/>
            <person name="Larsen T.O."/>
            <person name="Devries R.P."/>
            <person name="Grigoriev I.V."/>
            <person name="Machida M."/>
            <person name="Baker S.E."/>
            <person name="Andersen M.R."/>
        </authorList>
    </citation>
    <scope>NUCLEOTIDE SEQUENCE [LARGE SCALE GENOMIC DNA]</scope>
    <source>
        <strain evidence="9 10">CBS 117626</strain>
    </source>
</reference>
<dbReference type="PROSITE" id="PS50048">
    <property type="entry name" value="ZN2_CY6_FUNGAL_2"/>
    <property type="match status" value="1"/>
</dbReference>
<dbReference type="InterPro" id="IPR007219">
    <property type="entry name" value="XnlR_reg_dom"/>
</dbReference>
<feature type="compositionally biased region" description="Polar residues" evidence="7">
    <location>
        <begin position="75"/>
        <end position="88"/>
    </location>
</feature>
<evidence type="ECO:0000313" key="10">
    <source>
        <dbReference type="Proteomes" id="UP000326950"/>
    </source>
</evidence>
<accession>A0A5N6UNG9</accession>
<dbReference type="Gene3D" id="4.10.240.10">
    <property type="entry name" value="Zn(2)-C6 fungal-type DNA-binding domain"/>
    <property type="match status" value="1"/>
</dbReference>
<gene>
    <name evidence="9" type="ORF">BDV40DRAFT_314014</name>
</gene>
<feature type="region of interest" description="Disordered" evidence="7">
    <location>
        <begin position="55"/>
        <end position="94"/>
    </location>
</feature>
<organism evidence="9 10">
    <name type="scientific">Aspergillus tamarii</name>
    <dbReference type="NCBI Taxonomy" id="41984"/>
    <lineage>
        <taxon>Eukaryota</taxon>
        <taxon>Fungi</taxon>
        <taxon>Dikarya</taxon>
        <taxon>Ascomycota</taxon>
        <taxon>Pezizomycotina</taxon>
        <taxon>Eurotiomycetes</taxon>
        <taxon>Eurotiomycetidae</taxon>
        <taxon>Eurotiales</taxon>
        <taxon>Aspergillaceae</taxon>
        <taxon>Aspergillus</taxon>
        <taxon>Aspergillus subgen. Circumdati</taxon>
    </lineage>
</organism>
<evidence type="ECO:0000256" key="3">
    <source>
        <dbReference type="ARBA" id="ARBA00023015"/>
    </source>
</evidence>
<keyword evidence="6" id="KW-0539">Nucleus</keyword>
<evidence type="ECO:0000256" key="7">
    <source>
        <dbReference type="SAM" id="MobiDB-lite"/>
    </source>
</evidence>
<dbReference type="PANTHER" id="PTHR31001">
    <property type="entry name" value="UNCHARACTERIZED TRANSCRIPTIONAL REGULATORY PROTEIN"/>
    <property type="match status" value="1"/>
</dbReference>
<dbReference type="CDD" id="cd12148">
    <property type="entry name" value="fungal_TF_MHR"/>
    <property type="match status" value="1"/>
</dbReference>
<dbReference type="EMBL" id="ML738661">
    <property type="protein sequence ID" value="KAE8160185.1"/>
    <property type="molecule type" value="Genomic_DNA"/>
</dbReference>
<keyword evidence="2" id="KW-0479">Metal-binding</keyword>
<dbReference type="GO" id="GO:0000981">
    <property type="term" value="F:DNA-binding transcription factor activity, RNA polymerase II-specific"/>
    <property type="evidence" value="ECO:0007669"/>
    <property type="project" value="InterPro"/>
</dbReference>
<protein>
    <recommendedName>
        <fullName evidence="8">Zn(2)-C6 fungal-type domain-containing protein</fullName>
    </recommendedName>
</protein>
<dbReference type="GO" id="GO:0006351">
    <property type="term" value="P:DNA-templated transcription"/>
    <property type="evidence" value="ECO:0007669"/>
    <property type="project" value="InterPro"/>
</dbReference>
<dbReference type="Pfam" id="PF04082">
    <property type="entry name" value="Fungal_trans"/>
    <property type="match status" value="1"/>
</dbReference>
<dbReference type="OrthoDB" id="2406834at2759"/>
<sequence length="616" mass="69735">MTSPSPRADGSSSRTRRVRKPLSCAPCRDSKLRCDRQHPCATCRRRQLVDSCIYPDTSSSTGPAATGARNIPAETHQTPPTEPASNHLLTPRHETEDSVRAAVEGHARWDAVFERPINPLSQSGQNEAVAPLGNPDSSHFPFSLGPPISKSDILAILPPKECCDYLISQYFLRLSPLFHVLHGPTFQRQYNKFLDQPLTAELSWLALLFTILSTILDTMEDDDPILTQLWAQELRFQSMSNVAAQCRKSAMVCLSQDQFLIRHTLNTLETLLILIYGISHNNGVEQTWVLLGMALNIGIALRCNIKAKPPNVGWIEFERRRRCWAGILLLHTYQAILFRDVDVSSLLEAEGMMPADVNDSDIQDDMIRQPSSQPTQMSVIMFKLRLFELSSRICHRLSRSTRFDELALASFTAEIAQEQAKWDDKFLIDGKPSVLDIASYAHWCILQQYAHQLYLLVHRPFCRGNSSRPESQMKCITSGAALLEIHRQFYEVARLRHYRWYVYGMTSFCALHGAVALASCLLMQPASFDSGAYRAAFDAAVLRVESLRARSPICVKAYPILHHLQTMLSPEKFQWSNDSGADFNNVFDEWIDTVPWLSGDMVNWDIWQDILDDPPQ</sequence>
<dbReference type="SMART" id="SM00066">
    <property type="entry name" value="GAL4"/>
    <property type="match status" value="1"/>
</dbReference>
<evidence type="ECO:0000259" key="8">
    <source>
        <dbReference type="PROSITE" id="PS50048"/>
    </source>
</evidence>
<dbReference type="InterPro" id="IPR050613">
    <property type="entry name" value="Sec_Metabolite_Reg"/>
</dbReference>
<dbReference type="CDD" id="cd00067">
    <property type="entry name" value="GAL4"/>
    <property type="match status" value="1"/>
</dbReference>
<dbReference type="InterPro" id="IPR001138">
    <property type="entry name" value="Zn2Cys6_DnaBD"/>
</dbReference>
<feature type="region of interest" description="Disordered" evidence="7">
    <location>
        <begin position="1"/>
        <end position="22"/>
    </location>
</feature>
<dbReference type="AlphaFoldDB" id="A0A5N6UNG9"/>